<evidence type="ECO:0000256" key="2">
    <source>
        <dbReference type="ARBA" id="ARBA00022980"/>
    </source>
</evidence>
<dbReference type="Gene3D" id="1.10.1200.240">
    <property type="match status" value="1"/>
</dbReference>
<keyword evidence="6" id="KW-1185">Reference proteome</keyword>
<dbReference type="Proteomes" id="UP000315496">
    <property type="component" value="Chromosome 2"/>
</dbReference>
<comment type="similarity">
    <text evidence="1">Belongs to the eukaryotic ribosomal protein eL19 family.</text>
</comment>
<reference evidence="5 6" key="1">
    <citation type="submission" date="2019-05" db="EMBL/GenBank/DDBJ databases">
        <title>The compact genome of Giardia muris reveals important steps in the evolution of intestinal protozoan parasites.</title>
        <authorList>
            <person name="Xu F."/>
            <person name="Jimenez-Gonzalez A."/>
            <person name="Einarsson E."/>
            <person name="Astvaldsson A."/>
            <person name="Peirasmaki D."/>
            <person name="Eckmann L."/>
            <person name="Andersson J.O."/>
            <person name="Svard S.G."/>
            <person name="Jerlstrom-Hultqvist J."/>
        </authorList>
    </citation>
    <scope>NUCLEOTIDE SEQUENCE [LARGE SCALE GENOMIC DNA]</scope>
    <source>
        <strain evidence="5 6">Roberts-Thomson</strain>
    </source>
</reference>
<dbReference type="InterPro" id="IPR039547">
    <property type="entry name" value="Ribosomal_eL19"/>
</dbReference>
<comment type="caution">
    <text evidence="5">The sequence shown here is derived from an EMBL/GenBank/DDBJ whole genome shotgun (WGS) entry which is preliminary data.</text>
</comment>
<name>A0A4Z1SWI7_GIAMU</name>
<dbReference type="InterPro" id="IPR000196">
    <property type="entry name" value="Ribosomal_eL19_dom"/>
</dbReference>
<protein>
    <submittedName>
        <fullName evidence="5">Ribosomal protein L19</fullName>
    </submittedName>
</protein>
<dbReference type="InterPro" id="IPR057259">
    <property type="entry name" value="Ribosomal_L19e"/>
</dbReference>
<evidence type="ECO:0000256" key="1">
    <source>
        <dbReference type="ARBA" id="ARBA00011082"/>
    </source>
</evidence>
<evidence type="ECO:0000259" key="4">
    <source>
        <dbReference type="SMART" id="SM01416"/>
    </source>
</evidence>
<dbReference type="InterPro" id="IPR057260">
    <property type="entry name" value="Ribosomal_L19e_C"/>
</dbReference>
<proteinExistence type="inferred from homology"/>
<keyword evidence="3" id="KW-0687">Ribonucleoprotein</keyword>
<dbReference type="SUPFAM" id="SSF48140">
    <property type="entry name" value="Ribosomal protein L19 (L19e)"/>
    <property type="match status" value="1"/>
</dbReference>
<dbReference type="OrthoDB" id="5407653at2759"/>
<organism evidence="5 6">
    <name type="scientific">Giardia muris</name>
    <dbReference type="NCBI Taxonomy" id="5742"/>
    <lineage>
        <taxon>Eukaryota</taxon>
        <taxon>Metamonada</taxon>
        <taxon>Diplomonadida</taxon>
        <taxon>Hexamitidae</taxon>
        <taxon>Giardiinae</taxon>
        <taxon>Giardia</taxon>
    </lineage>
</organism>
<dbReference type="PANTHER" id="PTHR10722">
    <property type="entry name" value="60S RIBOSOMAL PROTEIN L19"/>
    <property type="match status" value="1"/>
</dbReference>
<dbReference type="GO" id="GO:0003723">
    <property type="term" value="F:RNA binding"/>
    <property type="evidence" value="ECO:0007669"/>
    <property type="project" value="InterPro"/>
</dbReference>
<dbReference type="Pfam" id="PF01280">
    <property type="entry name" value="Ribosomal_L19e"/>
    <property type="match status" value="1"/>
</dbReference>
<dbReference type="InterPro" id="IPR035970">
    <property type="entry name" value="60S_ribosomal_eL19_sf"/>
</dbReference>
<evidence type="ECO:0000256" key="3">
    <source>
        <dbReference type="ARBA" id="ARBA00023274"/>
    </source>
</evidence>
<dbReference type="SMART" id="SM01416">
    <property type="entry name" value="Ribosomal_L19e"/>
    <property type="match status" value="1"/>
</dbReference>
<keyword evidence="2 5" id="KW-0689">Ribosomal protein</keyword>
<sequence>MGNLKLQRRLAADILKCGKRKVRFNPDHEKYIEQASSRDAVRSLIESKIIAKRDFKGVSRGRTRMRQLAKKLGRHCGHGKRRGTREARMPSKLLWIKRQRTLRELLRSYRDSEKITRTLYSDLYAKCKGNMFKNKRVLVEHIVATQKEQAIELQKKQDLEARRQQIEKARKLREEKEKADRLNFAKTGQFTAEELQ</sequence>
<accession>A0A4Z1SWI7</accession>
<dbReference type="GO" id="GO:0003735">
    <property type="term" value="F:structural constituent of ribosome"/>
    <property type="evidence" value="ECO:0007669"/>
    <property type="project" value="InterPro"/>
</dbReference>
<feature type="domain" description="Large ribosomal subunit protein eL19" evidence="4">
    <location>
        <begin position="3"/>
        <end position="146"/>
    </location>
</feature>
<dbReference type="GO" id="GO:0006412">
    <property type="term" value="P:translation"/>
    <property type="evidence" value="ECO:0007669"/>
    <property type="project" value="InterPro"/>
</dbReference>
<evidence type="ECO:0000313" key="5">
    <source>
        <dbReference type="EMBL" id="TNJ29225.1"/>
    </source>
</evidence>
<evidence type="ECO:0000313" key="6">
    <source>
        <dbReference type="Proteomes" id="UP000315496"/>
    </source>
</evidence>
<dbReference type="FunFam" id="1.10.1650.10:FF:000001">
    <property type="entry name" value="Ribosomal protein L19"/>
    <property type="match status" value="1"/>
</dbReference>
<dbReference type="AlphaFoldDB" id="A0A4Z1SWI7"/>
<dbReference type="InterPro" id="IPR015972">
    <property type="entry name" value="Ribosomal_eL19_dom1"/>
</dbReference>
<dbReference type="Gene3D" id="1.10.1650.10">
    <property type="match status" value="1"/>
</dbReference>
<dbReference type="NCBIfam" id="NF006343">
    <property type="entry name" value="PRK08570.1"/>
    <property type="match status" value="1"/>
</dbReference>
<dbReference type="GO" id="GO:0022625">
    <property type="term" value="C:cytosolic large ribosomal subunit"/>
    <property type="evidence" value="ECO:0007669"/>
    <property type="project" value="InterPro"/>
</dbReference>
<dbReference type="Pfam" id="PF25476">
    <property type="entry name" value="Ribosomal_L19e_C"/>
    <property type="match status" value="1"/>
</dbReference>
<gene>
    <name evidence="5" type="ORF">GMRT_11968</name>
</gene>
<dbReference type="VEuPathDB" id="GiardiaDB:GMRT_11968"/>
<dbReference type="EMBL" id="VDLU01000002">
    <property type="protein sequence ID" value="TNJ29225.1"/>
    <property type="molecule type" value="Genomic_DNA"/>
</dbReference>